<keyword evidence="3" id="KW-1185">Reference proteome</keyword>
<protein>
    <recommendedName>
        <fullName evidence="4">F-box domain-containing protein</fullName>
    </recommendedName>
</protein>
<proteinExistence type="predicted"/>
<dbReference type="AlphaFoldDB" id="A0A139A983"/>
<feature type="region of interest" description="Disordered" evidence="1">
    <location>
        <begin position="75"/>
        <end position="96"/>
    </location>
</feature>
<dbReference type="Proteomes" id="UP000070544">
    <property type="component" value="Unassembled WGS sequence"/>
</dbReference>
<evidence type="ECO:0008006" key="4">
    <source>
        <dbReference type="Google" id="ProtNLM"/>
    </source>
</evidence>
<evidence type="ECO:0000313" key="2">
    <source>
        <dbReference type="EMBL" id="KXS13307.1"/>
    </source>
</evidence>
<name>A0A139A983_GONPJ</name>
<accession>A0A139A983</accession>
<evidence type="ECO:0000256" key="1">
    <source>
        <dbReference type="SAM" id="MobiDB-lite"/>
    </source>
</evidence>
<gene>
    <name evidence="2" type="ORF">M427DRAFT_58832</name>
</gene>
<dbReference type="EMBL" id="KQ965780">
    <property type="protein sequence ID" value="KXS13307.1"/>
    <property type="molecule type" value="Genomic_DNA"/>
</dbReference>
<evidence type="ECO:0000313" key="3">
    <source>
        <dbReference type="Proteomes" id="UP000070544"/>
    </source>
</evidence>
<dbReference type="SUPFAM" id="SSF52047">
    <property type="entry name" value="RNI-like"/>
    <property type="match status" value="1"/>
</dbReference>
<feature type="region of interest" description="Disordered" evidence="1">
    <location>
        <begin position="555"/>
        <end position="622"/>
    </location>
</feature>
<reference evidence="2 3" key="1">
    <citation type="journal article" date="2015" name="Genome Biol. Evol.">
        <title>Phylogenomic analyses indicate that early fungi evolved digesting cell walls of algal ancestors of land plants.</title>
        <authorList>
            <person name="Chang Y."/>
            <person name="Wang S."/>
            <person name="Sekimoto S."/>
            <person name="Aerts A.L."/>
            <person name="Choi C."/>
            <person name="Clum A."/>
            <person name="LaButti K.M."/>
            <person name="Lindquist E.A."/>
            <person name="Yee Ngan C."/>
            <person name="Ohm R.A."/>
            <person name="Salamov A.A."/>
            <person name="Grigoriev I.V."/>
            <person name="Spatafora J.W."/>
            <person name="Berbee M.L."/>
        </authorList>
    </citation>
    <scope>NUCLEOTIDE SEQUENCE [LARGE SCALE GENOMIC DNA]</scope>
    <source>
        <strain evidence="2 3">JEL478</strain>
    </source>
</reference>
<sequence length="622" mass="67856">MAPPSLPPEVLSRIIAFLYMSQDHHSLSLLRLANTTFDDLATAALFRDLRPRSEEQWVGLVRVFRGWKRAAEAVTEASNATSAHPPETNPDPRWHRDVQGRLHRGAQSPPETGLSSWQHRAARLWTVGVVHSIDLTLLHARKRSDPIIITDTDELAMSCILSMKLTAFASLHRSHPLLTSYLLACPRLTTLVATDSLLRTLGALISRLSSLHLIQLPQPLQSQRDRTTRADLALITGANPTRLRKLRLDVFNIALPDALLRNLPDLEHLHTPSLTPSQLERLFDTSPRLSAITGRHRVPNSKDELAARSILLHHAGRLITLEMGLDRAFPPCLADIASHTALTHLHLLPHGVFFQSADADGTPFRSLPPTLVSLHLDMHANTARPPSPSDMSVFLRSAPRLRTLTLRFPSTPSSPALRDVLGSVRDSRLSSLEVLVAESRSFSKTAPTLSSECATFLSHCSSHTPSLHTLAVSPSYATSAVESRHSVWRRGALDPHAAPLGKTGWALLSGWRSVVPDMLGGPGDVVVMTWGAGGEEDGAARAAVVHWVEEKAAKAESAAEGREGVASQDGEACNQYKKSSRSRHSLLPASGGTADEPWEFTSRRRRPSSGNGPTTARKLAFG</sequence>
<organism evidence="2 3">
    <name type="scientific">Gonapodya prolifera (strain JEL478)</name>
    <name type="common">Monoblepharis prolifera</name>
    <dbReference type="NCBI Taxonomy" id="1344416"/>
    <lineage>
        <taxon>Eukaryota</taxon>
        <taxon>Fungi</taxon>
        <taxon>Fungi incertae sedis</taxon>
        <taxon>Chytridiomycota</taxon>
        <taxon>Chytridiomycota incertae sedis</taxon>
        <taxon>Monoblepharidomycetes</taxon>
        <taxon>Monoblepharidales</taxon>
        <taxon>Gonapodyaceae</taxon>
        <taxon>Gonapodya</taxon>
    </lineage>
</organism>